<dbReference type="EMBL" id="PDZR01000002">
    <property type="protein sequence ID" value="PNG27267.1"/>
    <property type="molecule type" value="Genomic_DNA"/>
</dbReference>
<evidence type="ECO:0000313" key="3">
    <source>
        <dbReference type="Proteomes" id="UP000236286"/>
    </source>
</evidence>
<dbReference type="Proteomes" id="UP000236286">
    <property type="component" value="Unassembled WGS sequence"/>
</dbReference>
<sequence length="62" mass="6783">MESKGSAASAGLQHQLVIKPRYDWRPRRRRSSQTQLLMAGSDPCRAGEADSGAIKTGARQNK</sequence>
<evidence type="ECO:0000256" key="1">
    <source>
        <dbReference type="SAM" id="MobiDB-lite"/>
    </source>
</evidence>
<organism evidence="2 3">
    <name type="scientific">Methylocella silvestris</name>
    <dbReference type="NCBI Taxonomy" id="199596"/>
    <lineage>
        <taxon>Bacteria</taxon>
        <taxon>Pseudomonadati</taxon>
        <taxon>Pseudomonadota</taxon>
        <taxon>Alphaproteobacteria</taxon>
        <taxon>Hyphomicrobiales</taxon>
        <taxon>Beijerinckiaceae</taxon>
        <taxon>Methylocella</taxon>
    </lineage>
</organism>
<name>A0A2J7TKM1_METSI</name>
<comment type="caution">
    <text evidence="2">The sequence shown here is derived from an EMBL/GenBank/DDBJ whole genome shotgun (WGS) entry which is preliminary data.</text>
</comment>
<feature type="region of interest" description="Disordered" evidence="1">
    <location>
        <begin position="1"/>
        <end position="62"/>
    </location>
</feature>
<gene>
    <name evidence="2" type="ORF">CR492_04090</name>
</gene>
<protein>
    <submittedName>
        <fullName evidence="2">Uncharacterized protein</fullName>
    </submittedName>
</protein>
<evidence type="ECO:0000313" key="2">
    <source>
        <dbReference type="EMBL" id="PNG27267.1"/>
    </source>
</evidence>
<dbReference type="AlphaFoldDB" id="A0A2J7TKM1"/>
<proteinExistence type="predicted"/>
<reference evidence="2 3" key="1">
    <citation type="submission" date="2017-10" db="EMBL/GenBank/DDBJ databases">
        <title>Genome announcement of Methylocella silvestris TVC from permafrost.</title>
        <authorList>
            <person name="Wang J."/>
            <person name="Geng K."/>
            <person name="Ul-Haque F."/>
            <person name="Crombie A.T."/>
            <person name="Street L.E."/>
            <person name="Wookey P.A."/>
            <person name="Murrell J.C."/>
            <person name="Pratscher J."/>
        </authorList>
    </citation>
    <scope>NUCLEOTIDE SEQUENCE [LARGE SCALE GENOMIC DNA]</scope>
    <source>
        <strain evidence="2 3">TVC</strain>
    </source>
</reference>
<accession>A0A2J7TKM1</accession>